<dbReference type="Proteomes" id="UP000317315">
    <property type="component" value="Unassembled WGS sequence"/>
</dbReference>
<dbReference type="InterPro" id="IPR039246">
    <property type="entry name" value="Flagellar_FlgA"/>
</dbReference>
<accession>A0A521CB84</accession>
<keyword evidence="3" id="KW-0574">Periplasm</keyword>
<keyword evidence="2" id="KW-0732">Signal</keyword>
<sequence>MKCLEQLLTLSRSFFAILALIFSFSLCYGAEIELKSKVTVSSNYVTLGDIAHIKGSNFEKKLLSEIKIGNVGICSRRTLSKEEIAKRIANFLRKNGVSFREIRITGTDYTTIKSLCVEIDKEHIRKLVEDFIKKNYSKYEVISVPGLSVKLPTNNYKEKLILDSLSDRYARFIYEIYTNGNRFKKFWIPVRIEKKVKVVVAVKPIPRGSKIDPQDVAVREVRKSRARGGTDNLKAIVGATARRDILPGEVIKERDITPNFAVRKNLPVKVVYRRGSLRIELLGIANQDGLIGDIIKVRNPSTGKVILCRVIGNGLVEFVSD</sequence>
<dbReference type="PANTHER" id="PTHR36307">
    <property type="entry name" value="FLAGELLA BASAL BODY P-RING FORMATION PROTEIN FLGA"/>
    <property type="match status" value="1"/>
</dbReference>
<dbReference type="InterPro" id="IPR017585">
    <property type="entry name" value="SAF_FlgA"/>
</dbReference>
<protein>
    <submittedName>
        <fullName evidence="5">Flagella basal body P-ring formation protein FlgA</fullName>
    </submittedName>
</protein>
<dbReference type="Gene3D" id="3.90.1210.10">
    <property type="entry name" value="Antifreeze-like/N-acetylneuraminic acid synthase C-terminal domain"/>
    <property type="match status" value="1"/>
</dbReference>
<keyword evidence="5" id="KW-0282">Flagellum</keyword>
<dbReference type="SMART" id="SM00858">
    <property type="entry name" value="SAF"/>
    <property type="match status" value="1"/>
</dbReference>
<dbReference type="EMBL" id="FXTM01000011">
    <property type="protein sequence ID" value="SMO56654.1"/>
    <property type="molecule type" value="Genomic_DNA"/>
</dbReference>
<dbReference type="NCBIfam" id="TIGR03170">
    <property type="entry name" value="flgA_cterm"/>
    <property type="match status" value="1"/>
</dbReference>
<evidence type="ECO:0000256" key="2">
    <source>
        <dbReference type="ARBA" id="ARBA00022729"/>
    </source>
</evidence>
<keyword evidence="6" id="KW-1185">Reference proteome</keyword>
<organism evidence="5 6">
    <name type="scientific">Balnearium lithotrophicum</name>
    <dbReference type="NCBI Taxonomy" id="223788"/>
    <lineage>
        <taxon>Bacteria</taxon>
        <taxon>Pseudomonadati</taxon>
        <taxon>Aquificota</taxon>
        <taxon>Aquificia</taxon>
        <taxon>Desulfurobacteriales</taxon>
        <taxon>Desulfurobacteriaceae</taxon>
        <taxon>Balnearium</taxon>
    </lineage>
</organism>
<evidence type="ECO:0000256" key="1">
    <source>
        <dbReference type="ARBA" id="ARBA00004418"/>
    </source>
</evidence>
<dbReference type="Gene3D" id="2.30.30.760">
    <property type="match status" value="1"/>
</dbReference>
<evidence type="ECO:0000259" key="4">
    <source>
        <dbReference type="SMART" id="SM00858"/>
    </source>
</evidence>
<gene>
    <name evidence="5" type="ORF">SAMN06269117_11125</name>
</gene>
<feature type="domain" description="SAF" evidence="4">
    <location>
        <begin position="196"/>
        <end position="257"/>
    </location>
</feature>
<evidence type="ECO:0000313" key="6">
    <source>
        <dbReference type="Proteomes" id="UP000317315"/>
    </source>
</evidence>
<evidence type="ECO:0000256" key="3">
    <source>
        <dbReference type="ARBA" id="ARBA00022764"/>
    </source>
</evidence>
<evidence type="ECO:0000313" key="5">
    <source>
        <dbReference type="EMBL" id="SMO56654.1"/>
    </source>
</evidence>
<reference evidence="5 6" key="1">
    <citation type="submission" date="2017-05" db="EMBL/GenBank/DDBJ databases">
        <authorList>
            <person name="Varghese N."/>
            <person name="Submissions S."/>
        </authorList>
    </citation>
    <scope>NUCLEOTIDE SEQUENCE [LARGE SCALE GENOMIC DNA]</scope>
    <source>
        <strain evidence="5 6">DSM 16304</strain>
    </source>
</reference>
<comment type="subcellular location">
    <subcellularLocation>
        <location evidence="1">Periplasm</location>
    </subcellularLocation>
</comment>
<dbReference type="GO" id="GO:0044780">
    <property type="term" value="P:bacterial-type flagellum assembly"/>
    <property type="evidence" value="ECO:0007669"/>
    <property type="project" value="InterPro"/>
</dbReference>
<keyword evidence="5" id="KW-0969">Cilium</keyword>
<dbReference type="Pfam" id="PF13144">
    <property type="entry name" value="ChapFlgA"/>
    <property type="match status" value="1"/>
</dbReference>
<dbReference type="CDD" id="cd11614">
    <property type="entry name" value="SAF_CpaB_FlgA_like"/>
    <property type="match status" value="1"/>
</dbReference>
<dbReference type="GO" id="GO:0042597">
    <property type="term" value="C:periplasmic space"/>
    <property type="evidence" value="ECO:0007669"/>
    <property type="project" value="UniProtKB-SubCell"/>
</dbReference>
<keyword evidence="5" id="KW-0966">Cell projection</keyword>
<dbReference type="InterPro" id="IPR013974">
    <property type="entry name" value="SAF"/>
</dbReference>
<proteinExistence type="predicted"/>
<dbReference type="PANTHER" id="PTHR36307:SF1">
    <property type="entry name" value="FLAGELLA BASAL BODY P-RING FORMATION PROTEIN FLGA"/>
    <property type="match status" value="1"/>
</dbReference>
<name>A0A521CB84_9BACT</name>
<dbReference type="AlphaFoldDB" id="A0A521CB84"/>